<feature type="region of interest" description="Disordered" evidence="2">
    <location>
        <begin position="803"/>
        <end position="838"/>
    </location>
</feature>
<evidence type="ECO:0000313" key="4">
    <source>
        <dbReference type="Proteomes" id="UP000326757"/>
    </source>
</evidence>
<evidence type="ECO:0000313" key="3">
    <source>
        <dbReference type="EMBL" id="KAB8290455.1"/>
    </source>
</evidence>
<feature type="compositionally biased region" description="Low complexity" evidence="2">
    <location>
        <begin position="562"/>
        <end position="586"/>
    </location>
</feature>
<feature type="compositionally biased region" description="Low complexity" evidence="2">
    <location>
        <begin position="704"/>
        <end position="715"/>
    </location>
</feature>
<feature type="region of interest" description="Disordered" evidence="2">
    <location>
        <begin position="867"/>
        <end position="888"/>
    </location>
</feature>
<feature type="compositionally biased region" description="Basic and acidic residues" evidence="2">
    <location>
        <begin position="181"/>
        <end position="190"/>
    </location>
</feature>
<reference evidence="3 4" key="1">
    <citation type="submission" date="2019-06" db="EMBL/GenBank/DDBJ databases">
        <title>Genome Sequence of the Brown Rot Fungal Pathogen Monilinia laxa.</title>
        <authorList>
            <person name="De Miccolis Angelini R.M."/>
            <person name="Landi L."/>
            <person name="Abate D."/>
            <person name="Pollastro S."/>
            <person name="Romanazzi G."/>
            <person name="Faretra F."/>
        </authorList>
    </citation>
    <scope>NUCLEOTIDE SEQUENCE [LARGE SCALE GENOMIC DNA]</scope>
    <source>
        <strain evidence="3 4">Mlax316</strain>
    </source>
</reference>
<dbReference type="EMBL" id="VIGI01000017">
    <property type="protein sequence ID" value="KAB8290455.1"/>
    <property type="molecule type" value="Genomic_DNA"/>
</dbReference>
<sequence length="931" mass="101543">MAKNLARSKSVMSRFRGRDAASSSASLHVTDDAQANAIPTSTSQKFETGREDRHKLPERPSTSGGTKKSTGSFPKRANTVKRETRDDLFFNPLTAHGIDGPTFYNFPLPSTRPPTSPVAPQMVEPILRPQTPDSIETDKTAHHNVSEAEIGMALGSPAHSPDDWQQAQKTFEEETVTTPRPVDDVSHYDDSIVAPKQKKGRKWFGLFGSKREKATNTFYQLKPESQDIPAIETSSPEVKRNGRSRGRSTSSKTAKKPDMKRSQTAPITPGIQHPFQASTSTNIPAGTPDIRVQGPIGVEVLRSYPTVSPEGPKLDLAIPSVQMERYSVMFEDILQKPPTNTSSLLQRRQATLDRLKSVEETLATKEAELEARTKALTTRRANSPPPHQNSPSFSLFPATPSRQDNRESSPTGEKLSLYRSNTSPAGFSPARPLFAPGLDNDLHADIVFDNKTPANQGGHEHKDSSSSTSTKKPVKHSTRSPSSSPKIKPQLQIARTWSPDKSQLLSPSSTEDSEADARSTNGQEIEKTHIASSQTSFKSKVEEKESAWQMVNSKKQNHHAPSSISGSTTSEASTVSSSHSTASFSSQPGGIITNTVPILKQEKVRERGSRKASSTNNQSPQKDKETKISVKSTLGPRPIISAFNTTTRTSDFTSRPILQSPISEPMGFRSHVLTSRPSIQISSSSTSHASNNSPRPSLQQSPMFSTNFSSTNISSPRKIPLPRSPYPQRPTITTLSPQPEPSYNNHQKQESTSSITPSLFDVQIDDALDLPSTRSRDPEQKRLESAAGVSIARQISVSRQQRQLLIPIKTSGTISKRNPRDRSPNLKNQSERNENSPVVAKKVVTGDDVTAKVGSPLESVSELSLRGGVLSPGRSQSGGEGRGEEALVGGKREILVKQGWKPSTPTLVVVPGLDEQWGRGARRREMVRGVD</sequence>
<keyword evidence="1" id="KW-0175">Coiled coil</keyword>
<feature type="compositionally biased region" description="Basic and acidic residues" evidence="2">
    <location>
        <begin position="818"/>
        <end position="834"/>
    </location>
</feature>
<feature type="region of interest" description="Disordered" evidence="2">
    <location>
        <begin position="153"/>
        <end position="193"/>
    </location>
</feature>
<keyword evidence="4" id="KW-1185">Reference proteome</keyword>
<feature type="compositionally biased region" description="Polar residues" evidence="2">
    <location>
        <begin position="611"/>
        <end position="620"/>
    </location>
</feature>
<protein>
    <submittedName>
        <fullName evidence="3">Uncharacterized protein</fullName>
    </submittedName>
</protein>
<feature type="compositionally biased region" description="Basic and acidic residues" evidence="2">
    <location>
        <begin position="600"/>
        <end position="609"/>
    </location>
</feature>
<feature type="compositionally biased region" description="Basic and acidic residues" evidence="2">
    <location>
        <begin position="774"/>
        <end position="784"/>
    </location>
</feature>
<feature type="region of interest" description="Disordered" evidence="2">
    <location>
        <begin position="770"/>
        <end position="789"/>
    </location>
</feature>
<organism evidence="3 4">
    <name type="scientific">Monilinia laxa</name>
    <name type="common">Brown rot fungus</name>
    <name type="synonym">Sclerotinia laxa</name>
    <dbReference type="NCBI Taxonomy" id="61186"/>
    <lineage>
        <taxon>Eukaryota</taxon>
        <taxon>Fungi</taxon>
        <taxon>Dikarya</taxon>
        <taxon>Ascomycota</taxon>
        <taxon>Pezizomycotina</taxon>
        <taxon>Leotiomycetes</taxon>
        <taxon>Helotiales</taxon>
        <taxon>Sclerotiniaceae</taxon>
        <taxon>Monilinia</taxon>
    </lineage>
</organism>
<feature type="region of interest" description="Disordered" evidence="2">
    <location>
        <begin position="218"/>
        <end position="290"/>
    </location>
</feature>
<feature type="compositionally biased region" description="Basic and acidic residues" evidence="2">
    <location>
        <begin position="47"/>
        <end position="58"/>
    </location>
</feature>
<feature type="compositionally biased region" description="Polar residues" evidence="2">
    <location>
        <begin position="493"/>
        <end position="510"/>
    </location>
</feature>
<evidence type="ECO:0000256" key="1">
    <source>
        <dbReference type="SAM" id="Coils"/>
    </source>
</evidence>
<feature type="compositionally biased region" description="Polar residues" evidence="2">
    <location>
        <begin position="275"/>
        <end position="284"/>
    </location>
</feature>
<dbReference type="Proteomes" id="UP000326757">
    <property type="component" value="Unassembled WGS sequence"/>
</dbReference>
<feature type="compositionally biased region" description="Polar residues" evidence="2">
    <location>
        <begin position="730"/>
        <end position="757"/>
    </location>
</feature>
<feature type="coiled-coil region" evidence="1">
    <location>
        <begin position="348"/>
        <end position="375"/>
    </location>
</feature>
<feature type="region of interest" description="Disordered" evidence="2">
    <location>
        <begin position="376"/>
        <end position="434"/>
    </location>
</feature>
<dbReference type="AlphaFoldDB" id="A0A5N6JR38"/>
<evidence type="ECO:0000256" key="2">
    <source>
        <dbReference type="SAM" id="MobiDB-lite"/>
    </source>
</evidence>
<feature type="compositionally biased region" description="Low complexity" evidence="2">
    <location>
        <begin position="61"/>
        <end position="72"/>
    </location>
</feature>
<comment type="caution">
    <text evidence="3">The sequence shown here is derived from an EMBL/GenBank/DDBJ whole genome shotgun (WGS) entry which is preliminary data.</text>
</comment>
<feature type="compositionally biased region" description="Low complexity" evidence="2">
    <location>
        <begin position="678"/>
        <end position="695"/>
    </location>
</feature>
<dbReference type="OrthoDB" id="5404004at2759"/>
<name>A0A5N6JR38_MONLA</name>
<gene>
    <name evidence="3" type="ORF">EYC80_010886</name>
</gene>
<feature type="region of interest" description="Disordered" evidence="2">
    <location>
        <begin position="449"/>
        <end position="633"/>
    </location>
</feature>
<accession>A0A5N6JR38</accession>
<feature type="region of interest" description="Disordered" evidence="2">
    <location>
        <begin position="1"/>
        <end position="86"/>
    </location>
</feature>
<proteinExistence type="predicted"/>
<feature type="compositionally biased region" description="Polar residues" evidence="2">
    <location>
        <begin position="37"/>
        <end position="46"/>
    </location>
</feature>
<feature type="region of interest" description="Disordered" evidence="2">
    <location>
        <begin position="678"/>
        <end position="758"/>
    </location>
</feature>